<dbReference type="AlphaFoldDB" id="W2C0H6"/>
<dbReference type="InterPro" id="IPR036583">
    <property type="entry name" value="23S_rRNA_IVS_sf"/>
</dbReference>
<name>W2C0H6_9BACT</name>
<dbReference type="Proteomes" id="UP000018837">
    <property type="component" value="Unassembled WGS sequence"/>
</dbReference>
<protein>
    <recommendedName>
        <fullName evidence="3">Four helix bundle protein</fullName>
    </recommendedName>
</protein>
<dbReference type="PATRIC" id="fig|1411148.3.peg.2422"/>
<accession>W2C0H6</accession>
<dbReference type="PANTHER" id="PTHR38471">
    <property type="entry name" value="FOUR HELIX BUNDLE PROTEIN"/>
    <property type="match status" value="1"/>
</dbReference>
<dbReference type="SUPFAM" id="SSF158446">
    <property type="entry name" value="IVS-encoded protein-like"/>
    <property type="match status" value="1"/>
</dbReference>
<dbReference type="PIRSF" id="PIRSF035652">
    <property type="entry name" value="CHP02436"/>
    <property type="match status" value="1"/>
</dbReference>
<proteinExistence type="predicted"/>
<dbReference type="PANTHER" id="PTHR38471:SF2">
    <property type="entry name" value="FOUR HELIX BUNDLE PROTEIN"/>
    <property type="match status" value="1"/>
</dbReference>
<evidence type="ECO:0000313" key="2">
    <source>
        <dbReference type="Proteomes" id="UP000018837"/>
    </source>
</evidence>
<evidence type="ECO:0008006" key="3">
    <source>
        <dbReference type="Google" id="ProtNLM"/>
    </source>
</evidence>
<dbReference type="InterPro" id="IPR012657">
    <property type="entry name" value="23S_rRNA-intervening_sequence"/>
</dbReference>
<organism evidence="1 2">
    <name type="scientific">Tannerella sp. oral taxon BU063 isolate Cell 2</name>
    <dbReference type="NCBI Taxonomy" id="1411148"/>
    <lineage>
        <taxon>Bacteria</taxon>
        <taxon>Pseudomonadati</taxon>
        <taxon>Bacteroidota</taxon>
        <taxon>Bacteroidia</taxon>
        <taxon>Bacteroidales</taxon>
        <taxon>Tannerellaceae</taxon>
        <taxon>Tannerella</taxon>
    </lineage>
</organism>
<evidence type="ECO:0000313" key="1">
    <source>
        <dbReference type="EMBL" id="ETK00543.1"/>
    </source>
</evidence>
<dbReference type="EMBL" id="AYUF01000500">
    <property type="protein sequence ID" value="ETK00543.1"/>
    <property type="molecule type" value="Genomic_DNA"/>
</dbReference>
<sequence>MKDNVLQSKSYAFAIRIIRLVQYLEREKREFVLSNQVKRSGTAIGASIREAEFSESRLDFIHKMRISLKEANETMYWLSLLLDTGYINKRMAASIMEDCRELLAMLVSTVKTAKRNMQQ</sequence>
<dbReference type="NCBIfam" id="TIGR02436">
    <property type="entry name" value="four helix bundle protein"/>
    <property type="match status" value="1"/>
</dbReference>
<reference evidence="1 2" key="1">
    <citation type="submission" date="2013-11" db="EMBL/GenBank/DDBJ databases">
        <title>Single cell genomics of uncultured Tannerella BU063 (oral taxon 286).</title>
        <authorList>
            <person name="Beall C.J."/>
            <person name="Campbell A.G."/>
            <person name="Griffen A.L."/>
            <person name="Podar M."/>
            <person name="Leys E.J."/>
        </authorList>
    </citation>
    <scope>NUCLEOTIDE SEQUENCE [LARGE SCALE GENOMIC DNA]</scope>
    <source>
        <strain evidence="1">Cell 2</strain>
    </source>
</reference>
<comment type="caution">
    <text evidence="1">The sequence shown here is derived from an EMBL/GenBank/DDBJ whole genome shotgun (WGS) entry which is preliminary data.</text>
</comment>
<dbReference type="Pfam" id="PF05635">
    <property type="entry name" value="23S_rRNA_IVP"/>
    <property type="match status" value="1"/>
</dbReference>
<dbReference type="Gene3D" id="1.20.1440.60">
    <property type="entry name" value="23S rRNA-intervening sequence"/>
    <property type="match status" value="1"/>
</dbReference>
<gene>
    <name evidence="1" type="ORF">N425_14380</name>
</gene>